<accession>A0A1I0F2K0</accession>
<dbReference type="RefSeq" id="WP_090660792.1">
    <property type="nucleotide sequence ID" value="NZ_FOIA01000032.1"/>
</dbReference>
<name>A0A1I0F2K0_9PROT</name>
<evidence type="ECO:0000313" key="1">
    <source>
        <dbReference type="EMBL" id="SET51426.1"/>
    </source>
</evidence>
<dbReference type="EMBL" id="FOIA01000032">
    <property type="protein sequence ID" value="SET51426.1"/>
    <property type="molecule type" value="Genomic_DNA"/>
</dbReference>
<protein>
    <submittedName>
        <fullName evidence="1">Uncharacterized protein</fullName>
    </submittedName>
</protein>
<dbReference type="Proteomes" id="UP000199345">
    <property type="component" value="Unassembled WGS sequence"/>
</dbReference>
<keyword evidence="2" id="KW-1185">Reference proteome</keyword>
<sequence length="85" mass="9625">MKHTIQNISRRPLTIICNSGKAIHMAPDYCCEVNETDLKVNPMIKKMLDKKLIRCTDSKTETRLSSKVSAKSAFVEKKAKETAKE</sequence>
<proteinExistence type="predicted"/>
<reference evidence="2" key="1">
    <citation type="submission" date="2016-10" db="EMBL/GenBank/DDBJ databases">
        <authorList>
            <person name="Varghese N."/>
            <person name="Submissions S."/>
        </authorList>
    </citation>
    <scope>NUCLEOTIDE SEQUENCE [LARGE SCALE GENOMIC DNA]</scope>
    <source>
        <strain evidence="2">Nm71</strain>
    </source>
</reference>
<organism evidence="1 2">
    <name type="scientific">Nitrosomonas marina</name>
    <dbReference type="NCBI Taxonomy" id="917"/>
    <lineage>
        <taxon>Bacteria</taxon>
        <taxon>Pseudomonadati</taxon>
        <taxon>Pseudomonadota</taxon>
        <taxon>Betaproteobacteria</taxon>
        <taxon>Nitrosomonadales</taxon>
        <taxon>Nitrosomonadaceae</taxon>
        <taxon>Nitrosomonas</taxon>
    </lineage>
</organism>
<gene>
    <name evidence="1" type="ORF">SAMN05216326_1326</name>
</gene>
<dbReference type="AlphaFoldDB" id="A0A1I0F2K0"/>
<evidence type="ECO:0000313" key="2">
    <source>
        <dbReference type="Proteomes" id="UP000199345"/>
    </source>
</evidence>